<evidence type="ECO:0000256" key="1">
    <source>
        <dbReference type="SAM" id="SignalP"/>
    </source>
</evidence>
<reference evidence="3" key="1">
    <citation type="submission" date="2019-07" db="EMBL/GenBank/DDBJ databases">
        <authorList>
            <person name="Dittberner H."/>
        </authorList>
    </citation>
    <scope>NUCLEOTIDE SEQUENCE [LARGE SCALE GENOMIC DNA]</scope>
</reference>
<evidence type="ECO:0000313" key="3">
    <source>
        <dbReference type="EMBL" id="VVB12044.1"/>
    </source>
</evidence>
<sequence>MAYTNKVPVAAMVATTVLFLAVTMAPQWTEAQPEPNFDPVCLSVIPDIVEICYTKFNLVPSEECCKTLKSASNSQVTCVCDHFIAHPSTTNLTRSHYDEINTACGAIDKFACKGGGTNGGGSNNGGGTNGGSTNGGITKGGTNGGATNKIAATMSLFGLVASLFF</sequence>
<organism evidence="3 4">
    <name type="scientific">Arabis nemorensis</name>
    <dbReference type="NCBI Taxonomy" id="586526"/>
    <lineage>
        <taxon>Eukaryota</taxon>
        <taxon>Viridiplantae</taxon>
        <taxon>Streptophyta</taxon>
        <taxon>Embryophyta</taxon>
        <taxon>Tracheophyta</taxon>
        <taxon>Spermatophyta</taxon>
        <taxon>Magnoliopsida</taxon>
        <taxon>eudicotyledons</taxon>
        <taxon>Gunneridae</taxon>
        <taxon>Pentapetalae</taxon>
        <taxon>rosids</taxon>
        <taxon>malvids</taxon>
        <taxon>Brassicales</taxon>
        <taxon>Brassicaceae</taxon>
        <taxon>Arabideae</taxon>
        <taxon>Arabis</taxon>
    </lineage>
</organism>
<feature type="domain" description="Bifunctional inhibitor/plant lipid transfer protein/seed storage helical" evidence="2">
    <location>
        <begin position="26"/>
        <end position="111"/>
    </location>
</feature>
<dbReference type="AlphaFoldDB" id="A0A565CEK3"/>
<dbReference type="InterPro" id="IPR036312">
    <property type="entry name" value="Bifun_inhib/LTP/seed_sf"/>
</dbReference>
<comment type="caution">
    <text evidence="3">The sequence shown here is derived from an EMBL/GenBank/DDBJ whole genome shotgun (WGS) entry which is preliminary data.</text>
</comment>
<dbReference type="SUPFAM" id="SSF47699">
    <property type="entry name" value="Bifunctional inhibitor/lipid-transfer protein/seed storage 2S albumin"/>
    <property type="match status" value="1"/>
</dbReference>
<dbReference type="InterPro" id="IPR016140">
    <property type="entry name" value="Bifunc_inhib/LTP/seed_store"/>
</dbReference>
<protein>
    <recommendedName>
        <fullName evidence="2">Bifunctional inhibitor/plant lipid transfer protein/seed storage helical domain-containing protein</fullName>
    </recommendedName>
</protein>
<feature type="chain" id="PRO_5021820763" description="Bifunctional inhibitor/plant lipid transfer protein/seed storage helical domain-containing protein" evidence="1">
    <location>
        <begin position="32"/>
        <end position="165"/>
    </location>
</feature>
<dbReference type="Pfam" id="PF14368">
    <property type="entry name" value="LTP_2"/>
    <property type="match status" value="1"/>
</dbReference>
<keyword evidence="4" id="KW-1185">Reference proteome</keyword>
<dbReference type="EMBL" id="CABITT030000007">
    <property type="protein sequence ID" value="VVB12044.1"/>
    <property type="molecule type" value="Genomic_DNA"/>
</dbReference>
<dbReference type="OrthoDB" id="1111683at2759"/>
<dbReference type="Proteomes" id="UP000489600">
    <property type="component" value="Unassembled WGS sequence"/>
</dbReference>
<accession>A0A565CEK3</accession>
<name>A0A565CEK3_9BRAS</name>
<evidence type="ECO:0000313" key="4">
    <source>
        <dbReference type="Proteomes" id="UP000489600"/>
    </source>
</evidence>
<feature type="signal peptide" evidence="1">
    <location>
        <begin position="1"/>
        <end position="31"/>
    </location>
</feature>
<evidence type="ECO:0000259" key="2">
    <source>
        <dbReference type="Pfam" id="PF14368"/>
    </source>
</evidence>
<proteinExistence type="predicted"/>
<gene>
    <name evidence="3" type="ORF">ANE_LOCUS22488</name>
</gene>
<keyword evidence="1" id="KW-0732">Signal</keyword>